<gene>
    <name evidence="2" type="ORF">ACFQZM_35580</name>
</gene>
<accession>A0ABW2XXW1</accession>
<feature type="region of interest" description="Disordered" evidence="1">
    <location>
        <begin position="50"/>
        <end position="125"/>
    </location>
</feature>
<proteinExistence type="predicted"/>
<dbReference type="Proteomes" id="UP001597063">
    <property type="component" value="Unassembled WGS sequence"/>
</dbReference>
<evidence type="ECO:0000256" key="1">
    <source>
        <dbReference type="SAM" id="MobiDB-lite"/>
    </source>
</evidence>
<reference evidence="3" key="1">
    <citation type="journal article" date="2019" name="Int. J. Syst. Evol. Microbiol.">
        <title>The Global Catalogue of Microorganisms (GCM) 10K type strain sequencing project: providing services to taxonomists for standard genome sequencing and annotation.</title>
        <authorList>
            <consortium name="The Broad Institute Genomics Platform"/>
            <consortium name="The Broad Institute Genome Sequencing Center for Infectious Disease"/>
            <person name="Wu L."/>
            <person name="Ma J."/>
        </authorList>
    </citation>
    <scope>NUCLEOTIDE SEQUENCE [LARGE SCALE GENOMIC DNA]</scope>
    <source>
        <strain evidence="3">JCM 9371</strain>
    </source>
</reference>
<keyword evidence="3" id="KW-1185">Reference proteome</keyword>
<evidence type="ECO:0000313" key="3">
    <source>
        <dbReference type="Proteomes" id="UP001597063"/>
    </source>
</evidence>
<organism evidence="2 3">
    <name type="scientific">Actinomadura fibrosa</name>
    <dbReference type="NCBI Taxonomy" id="111802"/>
    <lineage>
        <taxon>Bacteria</taxon>
        <taxon>Bacillati</taxon>
        <taxon>Actinomycetota</taxon>
        <taxon>Actinomycetes</taxon>
        <taxon>Streptosporangiales</taxon>
        <taxon>Thermomonosporaceae</taxon>
        <taxon>Actinomadura</taxon>
    </lineage>
</organism>
<dbReference type="RefSeq" id="WP_131757413.1">
    <property type="nucleotide sequence ID" value="NZ_CAACUY010000031.1"/>
</dbReference>
<name>A0ABW2XXW1_9ACTN</name>
<protein>
    <submittedName>
        <fullName evidence="2">Uncharacterized protein</fullName>
    </submittedName>
</protein>
<comment type="caution">
    <text evidence="2">The sequence shown here is derived from an EMBL/GenBank/DDBJ whole genome shotgun (WGS) entry which is preliminary data.</text>
</comment>
<evidence type="ECO:0000313" key="2">
    <source>
        <dbReference type="EMBL" id="MFD0689857.1"/>
    </source>
</evidence>
<dbReference type="EMBL" id="JBHTGP010000018">
    <property type="protein sequence ID" value="MFD0689857.1"/>
    <property type="molecule type" value="Genomic_DNA"/>
</dbReference>
<feature type="compositionally biased region" description="Low complexity" evidence="1">
    <location>
        <begin position="100"/>
        <end position="114"/>
    </location>
</feature>
<sequence length="125" mass="12650">MPDRLETRLAELRQDFAEGERRLRDLLGRETALRETLLRISGAIQMLEELIAEHSGPPSAGTPDSRPDTGAAAGMPGGTDTGDTPRFGVGVASRIGGGDASDPGNAAPAADGAAGSSGGDVLTVP</sequence>